<dbReference type="PANTHER" id="PTHR23028">
    <property type="entry name" value="ACETYLTRANSFERASE"/>
    <property type="match status" value="1"/>
</dbReference>
<dbReference type="InterPro" id="IPR050879">
    <property type="entry name" value="Acyltransferase_3"/>
</dbReference>
<feature type="domain" description="Acyltransferase 3" evidence="2">
    <location>
        <begin position="10"/>
        <end position="99"/>
    </location>
</feature>
<proteinExistence type="predicted"/>
<dbReference type="RefSeq" id="WP_066033588.1">
    <property type="nucleotide sequence ID" value="NZ_CP016907.1"/>
</dbReference>
<gene>
    <name evidence="3" type="ORF">BB050_02213</name>
</gene>
<keyword evidence="1" id="KW-1133">Transmembrane helix</keyword>
<name>A0AAC9D0I0_9FLAO</name>
<evidence type="ECO:0000256" key="1">
    <source>
        <dbReference type="SAM" id="Phobius"/>
    </source>
</evidence>
<feature type="transmembrane region" description="Helical" evidence="1">
    <location>
        <begin position="42"/>
        <end position="63"/>
    </location>
</feature>
<organism evidence="3 4">
    <name type="scientific">Flavobacterium anhuiense</name>
    <dbReference type="NCBI Taxonomy" id="459526"/>
    <lineage>
        <taxon>Bacteria</taxon>
        <taxon>Pseudomonadati</taxon>
        <taxon>Bacteroidota</taxon>
        <taxon>Flavobacteriia</taxon>
        <taxon>Flavobacteriales</taxon>
        <taxon>Flavobacteriaceae</taxon>
        <taxon>Flavobacterium</taxon>
    </lineage>
</organism>
<dbReference type="KEGG" id="fjg:BB050_02213"/>
<dbReference type="EMBL" id="CP016907">
    <property type="protein sequence ID" value="AOC95329.1"/>
    <property type="molecule type" value="Genomic_DNA"/>
</dbReference>
<evidence type="ECO:0000259" key="2">
    <source>
        <dbReference type="Pfam" id="PF01757"/>
    </source>
</evidence>
<sequence>MNVIKLEKLDYIDVIRGIAILMVVITHTAQQELVKLPHLLSVFLGFGERGVQIFFIASAFTLFRSYKKRNKIEKSPVKNFFIRRFFRIAPIYYLGIIYYILG</sequence>
<evidence type="ECO:0000313" key="4">
    <source>
        <dbReference type="Proteomes" id="UP000093276"/>
    </source>
</evidence>
<accession>A0AAC9D0I0</accession>
<keyword evidence="3" id="KW-0012">Acyltransferase</keyword>
<dbReference type="AlphaFoldDB" id="A0AAC9D0I0"/>
<protein>
    <submittedName>
        <fullName evidence="3">Acyltransferase family protein</fullName>
    </submittedName>
</protein>
<dbReference type="Pfam" id="PF01757">
    <property type="entry name" value="Acyl_transf_3"/>
    <property type="match status" value="1"/>
</dbReference>
<dbReference type="GeneID" id="301552839"/>
<feature type="transmembrane region" description="Helical" evidence="1">
    <location>
        <begin position="84"/>
        <end position="101"/>
    </location>
</feature>
<keyword evidence="1" id="KW-0472">Membrane</keyword>
<dbReference type="InterPro" id="IPR002656">
    <property type="entry name" value="Acyl_transf_3_dom"/>
</dbReference>
<feature type="transmembrane region" description="Helical" evidence="1">
    <location>
        <begin position="12"/>
        <end position="30"/>
    </location>
</feature>
<evidence type="ECO:0000313" key="3">
    <source>
        <dbReference type="EMBL" id="AOC95329.1"/>
    </source>
</evidence>
<dbReference type="GO" id="GO:0016747">
    <property type="term" value="F:acyltransferase activity, transferring groups other than amino-acyl groups"/>
    <property type="evidence" value="ECO:0007669"/>
    <property type="project" value="InterPro"/>
</dbReference>
<reference evidence="3 4" key="1">
    <citation type="submission" date="2016-08" db="EMBL/GenBank/DDBJ databases">
        <title>Complete genome sequence of Flavobacterium johnsoniae strain GSE09, a volatile-producing biocontrol agent isolated from cucumber (Cucumis sativus).</title>
        <authorList>
            <person name="Jeong J.-J."/>
            <person name="Oh J.Y."/>
            <person name="Jim Y.J."/>
            <person name="Sang M.K."/>
            <person name="Kim K.D."/>
        </authorList>
    </citation>
    <scope>NUCLEOTIDE SEQUENCE [LARGE SCALE GENOMIC DNA]</scope>
    <source>
        <strain evidence="3 4">GSE09</strain>
    </source>
</reference>
<keyword evidence="3" id="KW-0808">Transferase</keyword>
<keyword evidence="1" id="KW-0812">Transmembrane</keyword>
<dbReference type="Proteomes" id="UP000093276">
    <property type="component" value="Chromosome"/>
</dbReference>